<sequence length="160" mass="17158">MSDERETYGSGLSLTKTAVALGVVVALFAWGVAAAEYAADAEGWASVAAPEDAEDLSDGGLRRNRGAGLRLMIGALLAFLWNGVVQLPNAPWVIGFTLMNKPLIAVLFVLAELAIAGGAFFLRKLDAELHGDSSKESERPVRPRQKKKRRPTRRPPPGYG</sequence>
<gene>
    <name evidence="3" type="ORF">LzC2_42680</name>
</gene>
<name>A0ABX1VMP4_9PLAN</name>
<feature type="transmembrane region" description="Helical" evidence="2">
    <location>
        <begin position="67"/>
        <end position="84"/>
    </location>
</feature>
<dbReference type="Proteomes" id="UP000609651">
    <property type="component" value="Unassembled WGS sequence"/>
</dbReference>
<keyword evidence="4" id="KW-1185">Reference proteome</keyword>
<feature type="region of interest" description="Disordered" evidence="1">
    <location>
        <begin position="130"/>
        <end position="160"/>
    </location>
</feature>
<proteinExistence type="predicted"/>
<keyword evidence="2" id="KW-0472">Membrane</keyword>
<protein>
    <submittedName>
        <fullName evidence="3">Uncharacterized protein</fullName>
    </submittedName>
</protein>
<feature type="compositionally biased region" description="Basic and acidic residues" evidence="1">
    <location>
        <begin position="130"/>
        <end position="141"/>
    </location>
</feature>
<evidence type="ECO:0000256" key="1">
    <source>
        <dbReference type="SAM" id="MobiDB-lite"/>
    </source>
</evidence>
<feature type="transmembrane region" description="Helical" evidence="2">
    <location>
        <begin position="20"/>
        <end position="39"/>
    </location>
</feature>
<comment type="caution">
    <text evidence="3">The sequence shown here is derived from an EMBL/GenBank/DDBJ whole genome shotgun (WGS) entry which is preliminary data.</text>
</comment>
<organism evidence="3 4">
    <name type="scientific">Alienimonas chondri</name>
    <dbReference type="NCBI Taxonomy" id="2681879"/>
    <lineage>
        <taxon>Bacteria</taxon>
        <taxon>Pseudomonadati</taxon>
        <taxon>Planctomycetota</taxon>
        <taxon>Planctomycetia</taxon>
        <taxon>Planctomycetales</taxon>
        <taxon>Planctomycetaceae</taxon>
        <taxon>Alienimonas</taxon>
    </lineage>
</organism>
<evidence type="ECO:0000313" key="4">
    <source>
        <dbReference type="Proteomes" id="UP000609651"/>
    </source>
</evidence>
<dbReference type="EMBL" id="WTPX01000325">
    <property type="protein sequence ID" value="NNJ28157.1"/>
    <property type="molecule type" value="Genomic_DNA"/>
</dbReference>
<keyword evidence="2" id="KW-0812">Transmembrane</keyword>
<feature type="compositionally biased region" description="Basic residues" evidence="1">
    <location>
        <begin position="142"/>
        <end position="153"/>
    </location>
</feature>
<feature type="transmembrane region" description="Helical" evidence="2">
    <location>
        <begin position="104"/>
        <end position="122"/>
    </location>
</feature>
<reference evidence="3 4" key="1">
    <citation type="journal article" date="2020" name="Syst. Appl. Microbiol.">
        <title>Alienimonas chondri sp. nov., a novel planctomycete isolated from the biofilm of the red alga Chondrus crispus.</title>
        <authorList>
            <person name="Vitorino I."/>
            <person name="Albuquerque L."/>
            <person name="Wiegand S."/>
            <person name="Kallscheuer N."/>
            <person name="da Costa M.S."/>
            <person name="Lobo-da-Cunha A."/>
            <person name="Jogler C."/>
            <person name="Lage O.M."/>
        </authorList>
    </citation>
    <scope>NUCLEOTIDE SEQUENCE [LARGE SCALE GENOMIC DNA]</scope>
    <source>
        <strain evidence="3 4">LzC2</strain>
    </source>
</reference>
<dbReference type="RefSeq" id="WP_171190056.1">
    <property type="nucleotide sequence ID" value="NZ_WTPX01000325.1"/>
</dbReference>
<keyword evidence="2" id="KW-1133">Transmembrane helix</keyword>
<accession>A0ABX1VMP4</accession>
<evidence type="ECO:0000313" key="3">
    <source>
        <dbReference type="EMBL" id="NNJ28157.1"/>
    </source>
</evidence>
<evidence type="ECO:0000256" key="2">
    <source>
        <dbReference type="SAM" id="Phobius"/>
    </source>
</evidence>